<protein>
    <submittedName>
        <fullName evidence="2">Uncharacterized protein</fullName>
    </submittedName>
</protein>
<proteinExistence type="predicted"/>
<comment type="caution">
    <text evidence="2">The sequence shown here is derived from an EMBL/GenBank/DDBJ whole genome shotgun (WGS) entry which is preliminary data.</text>
</comment>
<organism evidence="2 3">
    <name type="scientific">Beauveria bassiana D1-5</name>
    <dbReference type="NCBI Taxonomy" id="1245745"/>
    <lineage>
        <taxon>Eukaryota</taxon>
        <taxon>Fungi</taxon>
        <taxon>Dikarya</taxon>
        <taxon>Ascomycota</taxon>
        <taxon>Pezizomycotina</taxon>
        <taxon>Sordariomycetes</taxon>
        <taxon>Hypocreomycetidae</taxon>
        <taxon>Hypocreales</taxon>
        <taxon>Cordycipitaceae</taxon>
        <taxon>Beauveria</taxon>
    </lineage>
</organism>
<gene>
    <name evidence="2" type="ORF">BBAD15_g12294</name>
</gene>
<feature type="region of interest" description="Disordered" evidence="1">
    <location>
        <begin position="1"/>
        <end position="22"/>
    </location>
</feature>
<evidence type="ECO:0000313" key="3">
    <source>
        <dbReference type="Proteomes" id="UP000030106"/>
    </source>
</evidence>
<sequence length="108" mass="12250">MWHRFGYEVTTTTSGENRPEAGPTTVEARLEKLMQENGHLRRQVNYFEGLLRAENEAMPQILHLSEGLRAVVSEFNGHLESFNKQWKSDERLQGGVSQPPMRAAAPEA</sequence>
<dbReference type="HOGENOM" id="CLU_2196458_0_0_1"/>
<dbReference type="AlphaFoldDB" id="A0A0A2V4T6"/>
<reference evidence="2 3" key="1">
    <citation type="submission" date="2012-10" db="EMBL/GenBank/DDBJ databases">
        <title>Genome sequencing and analysis of entomopathogenic fungi Beauveria bassiana D1-5.</title>
        <authorList>
            <person name="Li Q."/>
            <person name="Wang L."/>
            <person name="Zhang Z."/>
            <person name="Wang Q."/>
            <person name="Ren J."/>
            <person name="Wang M."/>
            <person name="Xu W."/>
            <person name="Wang J."/>
            <person name="Lu Y."/>
            <person name="Du Q."/>
            <person name="Sun Z."/>
        </authorList>
    </citation>
    <scope>NUCLEOTIDE SEQUENCE [LARGE SCALE GENOMIC DNA]</scope>
    <source>
        <strain evidence="2 3">D1-5</strain>
    </source>
</reference>
<dbReference type="EMBL" id="ANFO01001502">
    <property type="protein sequence ID" value="KGQ02493.1"/>
    <property type="molecule type" value="Genomic_DNA"/>
</dbReference>
<evidence type="ECO:0000256" key="1">
    <source>
        <dbReference type="SAM" id="MobiDB-lite"/>
    </source>
</evidence>
<accession>A0A0A2V4T6</accession>
<name>A0A0A2V4T6_BEABA</name>
<evidence type="ECO:0000313" key="2">
    <source>
        <dbReference type="EMBL" id="KGQ02493.1"/>
    </source>
</evidence>
<dbReference type="Proteomes" id="UP000030106">
    <property type="component" value="Unassembled WGS sequence"/>
</dbReference>